<sequence>MLQMLSIGKILGILSPVKQLQKIQLEPVVSFI</sequence>
<organism evidence="1 2">
    <name type="scientific">Candidatus Brocadia sinica JPN1</name>
    <dbReference type="NCBI Taxonomy" id="1197129"/>
    <lineage>
        <taxon>Bacteria</taxon>
        <taxon>Pseudomonadati</taxon>
        <taxon>Planctomycetota</taxon>
        <taxon>Candidatus Brocadiia</taxon>
        <taxon>Candidatus Brocadiales</taxon>
        <taxon>Candidatus Brocadiaceae</taxon>
        <taxon>Candidatus Brocadia</taxon>
    </lineage>
</organism>
<proteinExistence type="predicted"/>
<name>A0ABQ0K2X2_9BACT</name>
<gene>
    <name evidence="1" type="ORF">BROSI_C0009</name>
</gene>
<evidence type="ECO:0000313" key="1">
    <source>
        <dbReference type="EMBL" id="GAN35405.1"/>
    </source>
</evidence>
<keyword evidence="2" id="KW-1185">Reference proteome</keyword>
<reference evidence="2" key="1">
    <citation type="journal article" date="2015" name="Genome Announc.">
        <title>Draft Genome Sequence of an Anaerobic Ammonium-Oxidizing Bacterium, "Candidatus Brocadia sinica".</title>
        <authorList>
            <person name="Oshiki M."/>
            <person name="Shinyako-Hata K."/>
            <person name="Satoh H."/>
            <person name="Okabe S."/>
        </authorList>
    </citation>
    <scope>NUCLEOTIDE SEQUENCE [LARGE SCALE GENOMIC DNA]</scope>
    <source>
        <strain evidence="2">JPN1</strain>
    </source>
</reference>
<evidence type="ECO:0000313" key="2">
    <source>
        <dbReference type="Proteomes" id="UP000032309"/>
    </source>
</evidence>
<protein>
    <submittedName>
        <fullName evidence="1">Uncharacterized protein</fullName>
    </submittedName>
</protein>
<dbReference type="EMBL" id="BAFN01000003">
    <property type="protein sequence ID" value="GAN35405.1"/>
    <property type="molecule type" value="Genomic_DNA"/>
</dbReference>
<dbReference type="Proteomes" id="UP000032309">
    <property type="component" value="Unassembled WGS sequence"/>
</dbReference>
<comment type="caution">
    <text evidence="1">The sequence shown here is derived from an EMBL/GenBank/DDBJ whole genome shotgun (WGS) entry which is preliminary data.</text>
</comment>
<accession>A0ABQ0K2X2</accession>